<dbReference type="Proteomes" id="UP000245765">
    <property type="component" value="Unassembled WGS sequence"/>
</dbReference>
<comment type="similarity">
    <text evidence="1">Belongs to the aldolase class II family.</text>
</comment>
<dbReference type="OrthoDB" id="5291399at2"/>
<evidence type="ECO:0000259" key="2">
    <source>
        <dbReference type="SMART" id="SM01007"/>
    </source>
</evidence>
<organism evidence="3 4">
    <name type="scientific">Falsiroseomonas bella</name>
    <dbReference type="NCBI Taxonomy" id="2184016"/>
    <lineage>
        <taxon>Bacteria</taxon>
        <taxon>Pseudomonadati</taxon>
        <taxon>Pseudomonadota</taxon>
        <taxon>Alphaproteobacteria</taxon>
        <taxon>Acetobacterales</taxon>
        <taxon>Roseomonadaceae</taxon>
        <taxon>Falsiroseomonas</taxon>
    </lineage>
</organism>
<evidence type="ECO:0000313" key="3">
    <source>
        <dbReference type="EMBL" id="PWS35770.1"/>
    </source>
</evidence>
<dbReference type="Gene3D" id="3.40.225.10">
    <property type="entry name" value="Class II aldolase/adducin N-terminal domain"/>
    <property type="match status" value="1"/>
</dbReference>
<protein>
    <submittedName>
        <fullName evidence="3">Class II aldolase</fullName>
    </submittedName>
</protein>
<accession>A0A317F9F0</accession>
<dbReference type="SUPFAM" id="SSF53639">
    <property type="entry name" value="AraD/HMP-PK domain-like"/>
    <property type="match status" value="1"/>
</dbReference>
<dbReference type="GO" id="GO:0051015">
    <property type="term" value="F:actin filament binding"/>
    <property type="evidence" value="ECO:0007669"/>
    <property type="project" value="TreeGrafter"/>
</dbReference>
<dbReference type="AlphaFoldDB" id="A0A317F9F0"/>
<dbReference type="PANTHER" id="PTHR10672:SF3">
    <property type="entry name" value="PROTEIN HU-LI TAI SHAO"/>
    <property type="match status" value="1"/>
</dbReference>
<dbReference type="InterPro" id="IPR051017">
    <property type="entry name" value="Aldolase-II_Adducin_sf"/>
</dbReference>
<name>A0A317F9F0_9PROT</name>
<reference evidence="4" key="1">
    <citation type="submission" date="2018-05" db="EMBL/GenBank/DDBJ databases">
        <authorList>
            <person name="Du Z."/>
            <person name="Wang X."/>
        </authorList>
    </citation>
    <scope>NUCLEOTIDE SEQUENCE [LARGE SCALE GENOMIC DNA]</scope>
    <source>
        <strain evidence="4">CQN31</strain>
    </source>
</reference>
<sequence>MPLPPPPVRPDPNRVPTERELREDLAAAYRLVALFGMTDLVFTHLSARIPGEGHRFLVNPYGLLFEEITASSLVVVDAEGEPKQETSWPVNPAGFVIHSAVHMGREDAQCVMHTHTLAGMTIAAQQAGLVPLNQMMMEFEGRVAYHGYEGIAADDNLSERERLVRDLGDKPCLILRHHGLLTVGRSVAEAFYWMYYLEQACRIQLAAQSSGAKLALPPAEVVERTRAQFSTGPGKGWLPWQALRRKLDREQPGYRD</sequence>
<evidence type="ECO:0000313" key="4">
    <source>
        <dbReference type="Proteomes" id="UP000245765"/>
    </source>
</evidence>
<dbReference type="InterPro" id="IPR001303">
    <property type="entry name" value="Aldolase_II/adducin_N"/>
</dbReference>
<evidence type="ECO:0000256" key="1">
    <source>
        <dbReference type="ARBA" id="ARBA00037961"/>
    </source>
</evidence>
<keyword evidence="4" id="KW-1185">Reference proteome</keyword>
<dbReference type="Pfam" id="PF00596">
    <property type="entry name" value="Aldolase_II"/>
    <property type="match status" value="1"/>
</dbReference>
<proteinExistence type="inferred from homology"/>
<comment type="caution">
    <text evidence="3">The sequence shown here is derived from an EMBL/GenBank/DDBJ whole genome shotgun (WGS) entry which is preliminary data.</text>
</comment>
<dbReference type="EMBL" id="QGNA01000004">
    <property type="protein sequence ID" value="PWS35770.1"/>
    <property type="molecule type" value="Genomic_DNA"/>
</dbReference>
<feature type="domain" description="Class II aldolase/adducin N-terminal" evidence="2">
    <location>
        <begin position="23"/>
        <end position="205"/>
    </location>
</feature>
<dbReference type="PANTHER" id="PTHR10672">
    <property type="entry name" value="ADDUCIN"/>
    <property type="match status" value="1"/>
</dbReference>
<dbReference type="SMART" id="SM01007">
    <property type="entry name" value="Aldolase_II"/>
    <property type="match status" value="1"/>
</dbReference>
<dbReference type="RefSeq" id="WP_109872136.1">
    <property type="nucleotide sequence ID" value="NZ_QGNA01000004.1"/>
</dbReference>
<dbReference type="NCBIfam" id="NF005451">
    <property type="entry name" value="PRK07044.1"/>
    <property type="match status" value="1"/>
</dbReference>
<gene>
    <name evidence="3" type="ORF">DFH01_19525</name>
</gene>
<dbReference type="InterPro" id="IPR036409">
    <property type="entry name" value="Aldolase_II/adducin_N_sf"/>
</dbReference>
<dbReference type="GO" id="GO:0005856">
    <property type="term" value="C:cytoskeleton"/>
    <property type="evidence" value="ECO:0007669"/>
    <property type="project" value="TreeGrafter"/>
</dbReference>